<proteinExistence type="predicted"/>
<sequence>IPTTAIQLDLGRVLVEELKELGLEGVIQDEFGFVYANLPPSKGYEKAKPIGLLAHVDTSPAVNGKNVKPVIHHNYDGKEIKFAQDKDLTLNFDDSPPSTV</sequence>
<dbReference type="SUPFAM" id="SSF53187">
    <property type="entry name" value="Zn-dependent exopeptidases"/>
    <property type="match status" value="1"/>
</dbReference>
<evidence type="ECO:0000313" key="4">
    <source>
        <dbReference type="EMBL" id="GAG59750.1"/>
    </source>
</evidence>
<dbReference type="PANTHER" id="PTHR42994">
    <property type="entry name" value="PEPTIDASE T"/>
    <property type="match status" value="1"/>
</dbReference>
<reference evidence="4" key="1">
    <citation type="journal article" date="2014" name="Front. Microbiol.">
        <title>High frequency of phylogenetically diverse reductive dehalogenase-homologous genes in deep subseafloor sedimentary metagenomes.</title>
        <authorList>
            <person name="Kawai M."/>
            <person name="Futagami T."/>
            <person name="Toyoda A."/>
            <person name="Takaki Y."/>
            <person name="Nishi S."/>
            <person name="Hori S."/>
            <person name="Arai W."/>
            <person name="Tsubouchi T."/>
            <person name="Morono Y."/>
            <person name="Uchiyama I."/>
            <person name="Ito T."/>
            <person name="Fujiyama A."/>
            <person name="Inagaki F."/>
            <person name="Takami H."/>
        </authorList>
    </citation>
    <scope>NUCLEOTIDE SEQUENCE</scope>
    <source>
        <strain evidence="4">Expedition CK06-06</strain>
    </source>
</reference>
<dbReference type="InterPro" id="IPR001261">
    <property type="entry name" value="ArgE/DapE_CS"/>
</dbReference>
<keyword evidence="3" id="KW-0378">Hydrolase</keyword>
<comment type="caution">
    <text evidence="4">The sequence shown here is derived from an EMBL/GenBank/DDBJ whole genome shotgun (WGS) entry which is preliminary data.</text>
</comment>
<dbReference type="PANTHER" id="PTHR42994:SF1">
    <property type="entry name" value="PEPTIDASE T"/>
    <property type="match status" value="1"/>
</dbReference>
<dbReference type="PROSITE" id="PS00758">
    <property type="entry name" value="ARGE_DAPE_CPG2_1"/>
    <property type="match status" value="1"/>
</dbReference>
<name>X0YU27_9ZZZZ</name>
<dbReference type="Gene3D" id="3.40.630.10">
    <property type="entry name" value="Zn peptidases"/>
    <property type="match status" value="1"/>
</dbReference>
<dbReference type="GO" id="GO:0046872">
    <property type="term" value="F:metal ion binding"/>
    <property type="evidence" value="ECO:0007669"/>
    <property type="project" value="UniProtKB-KW"/>
</dbReference>
<evidence type="ECO:0000256" key="1">
    <source>
        <dbReference type="ARBA" id="ARBA00001947"/>
    </source>
</evidence>
<comment type="cofactor">
    <cofactor evidence="1">
        <name>Zn(2+)</name>
        <dbReference type="ChEBI" id="CHEBI:29105"/>
    </cofactor>
</comment>
<protein>
    <recommendedName>
        <fullName evidence="5">Peptidase T</fullName>
    </recommendedName>
</protein>
<organism evidence="4">
    <name type="scientific">marine sediment metagenome</name>
    <dbReference type="NCBI Taxonomy" id="412755"/>
    <lineage>
        <taxon>unclassified sequences</taxon>
        <taxon>metagenomes</taxon>
        <taxon>ecological metagenomes</taxon>
    </lineage>
</organism>
<feature type="non-terminal residue" evidence="4">
    <location>
        <position position="1"/>
    </location>
</feature>
<gene>
    <name evidence="4" type="ORF">S01H4_19897</name>
</gene>
<evidence type="ECO:0008006" key="5">
    <source>
        <dbReference type="Google" id="ProtNLM"/>
    </source>
</evidence>
<accession>X0YU27</accession>
<evidence type="ECO:0000256" key="3">
    <source>
        <dbReference type="ARBA" id="ARBA00022801"/>
    </source>
</evidence>
<dbReference type="EMBL" id="BART01008905">
    <property type="protein sequence ID" value="GAG59750.1"/>
    <property type="molecule type" value="Genomic_DNA"/>
</dbReference>
<keyword evidence="2" id="KW-0479">Metal-binding</keyword>
<evidence type="ECO:0000256" key="2">
    <source>
        <dbReference type="ARBA" id="ARBA00022723"/>
    </source>
</evidence>
<dbReference type="AlphaFoldDB" id="X0YU27"/>